<dbReference type="InterPro" id="IPR051451">
    <property type="entry name" value="PhoH2-like"/>
</dbReference>
<dbReference type="InterPro" id="IPR027417">
    <property type="entry name" value="P-loop_NTPase"/>
</dbReference>
<dbReference type="Gene3D" id="3.40.50.300">
    <property type="entry name" value="P-loop containing nucleotide triphosphate hydrolases"/>
    <property type="match status" value="1"/>
</dbReference>
<dbReference type="PANTHER" id="PTHR30473">
    <property type="entry name" value="PROTEIN PHOH"/>
    <property type="match status" value="1"/>
</dbReference>
<protein>
    <recommendedName>
        <fullName evidence="6">PhoH-like protein</fullName>
    </recommendedName>
</protein>
<dbReference type="FunFam" id="3.40.50.300:FF:000013">
    <property type="entry name" value="PhoH family ATPase"/>
    <property type="match status" value="1"/>
</dbReference>
<evidence type="ECO:0000256" key="1">
    <source>
        <dbReference type="ARBA" id="ARBA00004496"/>
    </source>
</evidence>
<dbReference type="PANTHER" id="PTHR30473:SF1">
    <property type="entry name" value="PHOH-LIKE PROTEIN"/>
    <property type="match status" value="1"/>
</dbReference>
<dbReference type="Pfam" id="PF02562">
    <property type="entry name" value="PhoH"/>
    <property type="match status" value="1"/>
</dbReference>
<dbReference type="OrthoDB" id="9805148at2"/>
<dbReference type="GO" id="GO:0005829">
    <property type="term" value="C:cytosol"/>
    <property type="evidence" value="ECO:0007669"/>
    <property type="project" value="TreeGrafter"/>
</dbReference>
<evidence type="ECO:0000256" key="5">
    <source>
        <dbReference type="ARBA" id="ARBA00022840"/>
    </source>
</evidence>
<keyword evidence="3" id="KW-0963">Cytoplasm</keyword>
<feature type="domain" description="PhoH-like protein" evidence="7">
    <location>
        <begin position="134"/>
        <end position="338"/>
    </location>
</feature>
<evidence type="ECO:0000259" key="7">
    <source>
        <dbReference type="Pfam" id="PF02562"/>
    </source>
</evidence>
<dbReference type="EMBL" id="WTYX01000001">
    <property type="protein sequence ID" value="MXO90698.1"/>
    <property type="molecule type" value="Genomic_DNA"/>
</dbReference>
<dbReference type="AlphaFoldDB" id="A0A844ZSI8"/>
<comment type="caution">
    <text evidence="8">The sequence shown here is derived from an EMBL/GenBank/DDBJ whole genome shotgun (WGS) entry which is preliminary data.</text>
</comment>
<dbReference type="GO" id="GO:0005524">
    <property type="term" value="F:ATP binding"/>
    <property type="evidence" value="ECO:0007669"/>
    <property type="project" value="UniProtKB-KW"/>
</dbReference>
<keyword evidence="9" id="KW-1185">Reference proteome</keyword>
<comment type="similarity">
    <text evidence="2">Belongs to the PhoH family.</text>
</comment>
<dbReference type="Proteomes" id="UP000442714">
    <property type="component" value="Unassembled WGS sequence"/>
</dbReference>
<evidence type="ECO:0000256" key="3">
    <source>
        <dbReference type="ARBA" id="ARBA00022490"/>
    </source>
</evidence>
<evidence type="ECO:0000256" key="6">
    <source>
        <dbReference type="ARBA" id="ARBA00039970"/>
    </source>
</evidence>
<dbReference type="InterPro" id="IPR003714">
    <property type="entry name" value="PhoH"/>
</dbReference>
<gene>
    <name evidence="8" type="ORF">GRI41_07690</name>
</gene>
<organism evidence="8 9">
    <name type="scientific">Pontixanthobacter aquaemixtae</name>
    <dbReference type="NCBI Taxonomy" id="1958940"/>
    <lineage>
        <taxon>Bacteria</taxon>
        <taxon>Pseudomonadati</taxon>
        <taxon>Pseudomonadota</taxon>
        <taxon>Alphaproteobacteria</taxon>
        <taxon>Sphingomonadales</taxon>
        <taxon>Erythrobacteraceae</taxon>
        <taxon>Pontixanthobacter</taxon>
    </lineage>
</organism>
<reference evidence="8 9" key="1">
    <citation type="submission" date="2019-12" db="EMBL/GenBank/DDBJ databases">
        <title>Genomic-based taxomic classification of the family Erythrobacteraceae.</title>
        <authorList>
            <person name="Xu L."/>
        </authorList>
    </citation>
    <scope>NUCLEOTIDE SEQUENCE [LARGE SCALE GENOMIC DNA]</scope>
    <source>
        <strain evidence="8 9">KCTC 52763</strain>
    </source>
</reference>
<proteinExistence type="inferred from homology"/>
<sequence length="342" mass="37611">MARKSSAAEPAVSKPPVPQREIRRAQVDMNFENQSLLVPLFGQFDANLVQIENRLGVFISARGDTLHIEGPEDSVARARDVLQALYDRLSQGQDLDAGAIESVIAMSNEPTLDGIVNGEKDVPPIMIRTRRKTIVPRSHMQASYMQQLAHDDVIFALGPAGTGKTYVAVAQAVSQLITGSVQRLILSRPAVEAGERLGFLPGDMKDKVDPYLRPLYDALYDCMPPEQVERRIESGEIEIAPIAFMRGRTLSDAFVILDEAQNTTREQMKMFLTRFGQNSRMVVCGDPKQVDIPGGDRMSGLADAVARLEDVEGIGVTRFTRADVVRHPIVGRIVEAYEGPDA</sequence>
<name>A0A844ZSI8_9SPHN</name>
<dbReference type="RefSeq" id="WP_160604169.1">
    <property type="nucleotide sequence ID" value="NZ_WTYX01000001.1"/>
</dbReference>
<keyword evidence="4" id="KW-0547">Nucleotide-binding</keyword>
<comment type="subcellular location">
    <subcellularLocation>
        <location evidence="1">Cytoplasm</location>
    </subcellularLocation>
</comment>
<evidence type="ECO:0000256" key="4">
    <source>
        <dbReference type="ARBA" id="ARBA00022741"/>
    </source>
</evidence>
<dbReference type="SUPFAM" id="SSF52540">
    <property type="entry name" value="P-loop containing nucleoside triphosphate hydrolases"/>
    <property type="match status" value="1"/>
</dbReference>
<evidence type="ECO:0000256" key="2">
    <source>
        <dbReference type="ARBA" id="ARBA00010393"/>
    </source>
</evidence>
<evidence type="ECO:0000313" key="8">
    <source>
        <dbReference type="EMBL" id="MXO90698.1"/>
    </source>
</evidence>
<evidence type="ECO:0000313" key="9">
    <source>
        <dbReference type="Proteomes" id="UP000442714"/>
    </source>
</evidence>
<keyword evidence="5" id="KW-0067">ATP-binding</keyword>
<accession>A0A844ZSI8</accession>